<protein>
    <recommendedName>
        <fullName evidence="5">Alpha/beta hydrolase</fullName>
    </recommendedName>
</protein>
<feature type="compositionally biased region" description="Basic and acidic residues" evidence="1">
    <location>
        <begin position="373"/>
        <end position="385"/>
    </location>
</feature>
<gene>
    <name evidence="3" type="ORF">SAMN05216241_101175</name>
</gene>
<accession>A0A1G7L9Z5</accession>
<feature type="chain" id="PRO_5011483680" description="Alpha/beta hydrolase" evidence="2">
    <location>
        <begin position="25"/>
        <end position="393"/>
    </location>
</feature>
<dbReference type="AlphaFoldDB" id="A0A1G7L9Z5"/>
<feature type="signal peptide" evidence="2">
    <location>
        <begin position="1"/>
        <end position="24"/>
    </location>
</feature>
<dbReference type="STRING" id="1082479.SAMN05216241_101175"/>
<feature type="region of interest" description="Disordered" evidence="1">
    <location>
        <begin position="373"/>
        <end position="393"/>
    </location>
</feature>
<organism evidence="3 4">
    <name type="scientific">Limimonas halophila</name>
    <dbReference type="NCBI Taxonomy" id="1082479"/>
    <lineage>
        <taxon>Bacteria</taxon>
        <taxon>Pseudomonadati</taxon>
        <taxon>Pseudomonadota</taxon>
        <taxon>Alphaproteobacteria</taxon>
        <taxon>Rhodospirillales</taxon>
        <taxon>Rhodovibrionaceae</taxon>
        <taxon>Limimonas</taxon>
    </lineage>
</organism>
<dbReference type="EMBL" id="FNCE01000001">
    <property type="protein sequence ID" value="SDF46357.1"/>
    <property type="molecule type" value="Genomic_DNA"/>
</dbReference>
<evidence type="ECO:0008006" key="5">
    <source>
        <dbReference type="Google" id="ProtNLM"/>
    </source>
</evidence>
<proteinExistence type="predicted"/>
<dbReference type="Proteomes" id="UP000199415">
    <property type="component" value="Unassembled WGS sequence"/>
</dbReference>
<evidence type="ECO:0000313" key="4">
    <source>
        <dbReference type="Proteomes" id="UP000199415"/>
    </source>
</evidence>
<evidence type="ECO:0000256" key="2">
    <source>
        <dbReference type="SAM" id="SignalP"/>
    </source>
</evidence>
<dbReference type="PROSITE" id="PS51257">
    <property type="entry name" value="PROKAR_LIPOPROTEIN"/>
    <property type="match status" value="1"/>
</dbReference>
<keyword evidence="4" id="KW-1185">Reference proteome</keyword>
<evidence type="ECO:0000313" key="3">
    <source>
        <dbReference type="EMBL" id="SDF46357.1"/>
    </source>
</evidence>
<name>A0A1G7L9Z5_9PROT</name>
<dbReference type="SUPFAM" id="SSF53474">
    <property type="entry name" value="alpha/beta-Hydrolases"/>
    <property type="match status" value="1"/>
</dbReference>
<dbReference type="OrthoDB" id="6147935at2"/>
<dbReference type="InterPro" id="IPR029058">
    <property type="entry name" value="AB_hydrolase_fold"/>
</dbReference>
<keyword evidence="2" id="KW-0732">Signal</keyword>
<sequence>MTAPRRAIGLALALVLAGALSGCAPGRAVEAGQVLYGLASGPPDPDRVERRVKTPTVDGRQRTMDVYRPAERQARAALVLVPGVAPEGRRDPRLVAFAERLALARFAVVVPEIAKLRALRVSAADSEPIADALRYAATAEHASGKAGLVAISYGVAPAVIAALKPGTRDRVAFLVSIGGYLDAEAVITFFTTGRYRKPGDAAWRDGTPHPYGKWVFVRSNAARLDDPADRELLTRMAERKLADPKAPIDDLVADLGPAGRSVYRLLTNRDPARVPRLIAALPAPIRREIAALDLSRRELSALDAPVYLVHGRDDRIIPHTESIALKAALPANRAELYLVDDLAHVDLGSPGPDDGLALVSLIYNVLGERDRLASRDREDTGRDTAKTPAVEGR</sequence>
<dbReference type="Gene3D" id="3.40.50.1820">
    <property type="entry name" value="alpha/beta hydrolase"/>
    <property type="match status" value="2"/>
</dbReference>
<evidence type="ECO:0000256" key="1">
    <source>
        <dbReference type="SAM" id="MobiDB-lite"/>
    </source>
</evidence>
<reference evidence="3 4" key="1">
    <citation type="submission" date="2016-10" db="EMBL/GenBank/DDBJ databases">
        <authorList>
            <person name="de Groot N.N."/>
        </authorList>
    </citation>
    <scope>NUCLEOTIDE SEQUENCE [LARGE SCALE GENOMIC DNA]</scope>
    <source>
        <strain evidence="3 4">DSM 25584</strain>
    </source>
</reference>